<dbReference type="EMBL" id="KN839891">
    <property type="protein sequence ID" value="KIJ59303.1"/>
    <property type="molecule type" value="Genomic_DNA"/>
</dbReference>
<gene>
    <name evidence="2" type="ORF">HYDPIDRAFT_118634</name>
    <name evidence="1" type="ORF">HYDPIDRAFT_120588</name>
</gene>
<accession>A0A0C2L7A1</accession>
<organism evidence="1 3">
    <name type="scientific">Hydnomerulius pinastri MD-312</name>
    <dbReference type="NCBI Taxonomy" id="994086"/>
    <lineage>
        <taxon>Eukaryota</taxon>
        <taxon>Fungi</taxon>
        <taxon>Dikarya</taxon>
        <taxon>Basidiomycota</taxon>
        <taxon>Agaricomycotina</taxon>
        <taxon>Agaricomycetes</taxon>
        <taxon>Agaricomycetidae</taxon>
        <taxon>Boletales</taxon>
        <taxon>Boletales incertae sedis</taxon>
        <taxon>Leucogyrophana</taxon>
    </lineage>
</organism>
<dbReference type="HOGENOM" id="CLU_2171414_0_0_1"/>
<name>A0A0C2L7A1_9AGAM</name>
<evidence type="ECO:0000313" key="1">
    <source>
        <dbReference type="EMBL" id="KIJ57471.1"/>
    </source>
</evidence>
<keyword evidence="3" id="KW-1185">Reference proteome</keyword>
<dbReference type="Proteomes" id="UP000053820">
    <property type="component" value="Unassembled WGS sequence"/>
</dbReference>
<dbReference type="EMBL" id="KN840370">
    <property type="protein sequence ID" value="KIJ57471.1"/>
    <property type="molecule type" value="Genomic_DNA"/>
</dbReference>
<reference evidence="1 3" key="1">
    <citation type="submission" date="2014-04" db="EMBL/GenBank/DDBJ databases">
        <title>Evolutionary Origins and Diversification of the Mycorrhizal Mutualists.</title>
        <authorList>
            <consortium name="DOE Joint Genome Institute"/>
            <consortium name="Mycorrhizal Genomics Consortium"/>
            <person name="Kohler A."/>
            <person name="Kuo A."/>
            <person name="Nagy L.G."/>
            <person name="Floudas D."/>
            <person name="Copeland A."/>
            <person name="Barry K.W."/>
            <person name="Cichocki N."/>
            <person name="Veneault-Fourrey C."/>
            <person name="LaButti K."/>
            <person name="Lindquist E.A."/>
            <person name="Lipzen A."/>
            <person name="Lundell T."/>
            <person name="Morin E."/>
            <person name="Murat C."/>
            <person name="Riley R."/>
            <person name="Ohm R."/>
            <person name="Sun H."/>
            <person name="Tunlid A."/>
            <person name="Henrissat B."/>
            <person name="Grigoriev I.V."/>
            <person name="Hibbett D.S."/>
            <person name="Martin F."/>
        </authorList>
    </citation>
    <scope>NUCLEOTIDE SEQUENCE [LARGE SCALE GENOMIC DNA]</scope>
    <source>
        <strain evidence="1 3">MD-312</strain>
    </source>
</reference>
<evidence type="ECO:0000313" key="3">
    <source>
        <dbReference type="Proteomes" id="UP000053820"/>
    </source>
</evidence>
<sequence>MEQIEGYISCPVEAFALVSALVRPTSIGDLPVEIMTMIFREVYYPCHLFEDEFSGTMTWETEDFPSQMRLFFLALYAELDSISITNSVVDRMQNVRWQQLVDRAAKVGEH</sequence>
<protein>
    <submittedName>
        <fullName evidence="1">Uncharacterized protein</fullName>
    </submittedName>
</protein>
<evidence type="ECO:0000313" key="2">
    <source>
        <dbReference type="EMBL" id="KIJ59303.1"/>
    </source>
</evidence>
<dbReference type="OrthoDB" id="3001771at2759"/>
<dbReference type="AlphaFoldDB" id="A0A0C2L7A1"/>
<proteinExistence type="predicted"/>